<dbReference type="EMBL" id="CP036349">
    <property type="protein sequence ID" value="QDV72474.1"/>
    <property type="molecule type" value="Genomic_DNA"/>
</dbReference>
<organism evidence="1 2">
    <name type="scientific">Botrimarina mediterranea</name>
    <dbReference type="NCBI Taxonomy" id="2528022"/>
    <lineage>
        <taxon>Bacteria</taxon>
        <taxon>Pseudomonadati</taxon>
        <taxon>Planctomycetota</taxon>
        <taxon>Planctomycetia</taxon>
        <taxon>Pirellulales</taxon>
        <taxon>Lacipirellulaceae</taxon>
        <taxon>Botrimarina</taxon>
    </lineage>
</organism>
<dbReference type="AlphaFoldDB" id="A0A518K3U3"/>
<proteinExistence type="predicted"/>
<protein>
    <submittedName>
        <fullName evidence="1">Uncharacterized protein</fullName>
    </submittedName>
</protein>
<evidence type="ECO:0000313" key="1">
    <source>
        <dbReference type="EMBL" id="QDV72474.1"/>
    </source>
</evidence>
<name>A0A518K3U3_9BACT</name>
<evidence type="ECO:0000313" key="2">
    <source>
        <dbReference type="Proteomes" id="UP000316426"/>
    </source>
</evidence>
<gene>
    <name evidence="1" type="ORF">Spa11_06520</name>
</gene>
<accession>A0A518K3U3</accession>
<sequence>MASQTWKEIQGRTIEQQIHDLDEAVAEAYGWVFHHRDHEAAPLMRKFALEWDIELQNLKAEVGRFDY</sequence>
<dbReference type="Proteomes" id="UP000316426">
    <property type="component" value="Chromosome"/>
</dbReference>
<reference evidence="1 2" key="1">
    <citation type="submission" date="2019-02" db="EMBL/GenBank/DDBJ databases">
        <title>Deep-cultivation of Planctomycetes and their phenomic and genomic characterization uncovers novel biology.</title>
        <authorList>
            <person name="Wiegand S."/>
            <person name="Jogler M."/>
            <person name="Boedeker C."/>
            <person name="Pinto D."/>
            <person name="Vollmers J."/>
            <person name="Rivas-Marin E."/>
            <person name="Kohn T."/>
            <person name="Peeters S.H."/>
            <person name="Heuer A."/>
            <person name="Rast P."/>
            <person name="Oberbeckmann S."/>
            <person name="Bunk B."/>
            <person name="Jeske O."/>
            <person name="Meyerdierks A."/>
            <person name="Storesund J.E."/>
            <person name="Kallscheuer N."/>
            <person name="Luecker S."/>
            <person name="Lage O.M."/>
            <person name="Pohl T."/>
            <person name="Merkel B.J."/>
            <person name="Hornburger P."/>
            <person name="Mueller R.-W."/>
            <person name="Bruemmer F."/>
            <person name="Labrenz M."/>
            <person name="Spormann A.M."/>
            <person name="Op den Camp H."/>
            <person name="Overmann J."/>
            <person name="Amann R."/>
            <person name="Jetten M.S.M."/>
            <person name="Mascher T."/>
            <person name="Medema M.H."/>
            <person name="Devos D.P."/>
            <person name="Kaster A.-K."/>
            <person name="Ovreas L."/>
            <person name="Rohde M."/>
            <person name="Galperin M.Y."/>
            <person name="Jogler C."/>
        </authorList>
    </citation>
    <scope>NUCLEOTIDE SEQUENCE [LARGE SCALE GENOMIC DNA]</scope>
    <source>
        <strain evidence="1 2">Spa11</strain>
    </source>
</reference>
<dbReference type="RefSeq" id="WP_145107600.1">
    <property type="nucleotide sequence ID" value="NZ_CP036349.1"/>
</dbReference>
<dbReference type="KEGG" id="bmei:Spa11_06520"/>
<keyword evidence="2" id="KW-1185">Reference proteome</keyword>